<organism evidence="1 2">
    <name type="scientific">Abeliophyllum distichum</name>
    <dbReference type="NCBI Taxonomy" id="126358"/>
    <lineage>
        <taxon>Eukaryota</taxon>
        <taxon>Viridiplantae</taxon>
        <taxon>Streptophyta</taxon>
        <taxon>Embryophyta</taxon>
        <taxon>Tracheophyta</taxon>
        <taxon>Spermatophyta</taxon>
        <taxon>Magnoliopsida</taxon>
        <taxon>eudicotyledons</taxon>
        <taxon>Gunneridae</taxon>
        <taxon>Pentapetalae</taxon>
        <taxon>asterids</taxon>
        <taxon>lamiids</taxon>
        <taxon>Lamiales</taxon>
        <taxon>Oleaceae</taxon>
        <taxon>Forsythieae</taxon>
        <taxon>Abeliophyllum</taxon>
    </lineage>
</organism>
<gene>
    <name evidence="1" type="ORF">Adt_18630</name>
</gene>
<evidence type="ECO:0000313" key="2">
    <source>
        <dbReference type="Proteomes" id="UP001604336"/>
    </source>
</evidence>
<keyword evidence="2" id="KW-1185">Reference proteome</keyword>
<proteinExistence type="predicted"/>
<dbReference type="EMBL" id="JBFOLK010000005">
    <property type="protein sequence ID" value="KAL2513030.1"/>
    <property type="molecule type" value="Genomic_DNA"/>
</dbReference>
<evidence type="ECO:0000313" key="1">
    <source>
        <dbReference type="EMBL" id="KAL2513030.1"/>
    </source>
</evidence>
<accession>A0ABD1TJX3</accession>
<dbReference type="AlphaFoldDB" id="A0ABD1TJX3"/>
<protein>
    <submittedName>
        <fullName evidence="1">Uncharacterized protein</fullName>
    </submittedName>
</protein>
<name>A0ABD1TJX3_9LAMI</name>
<sequence length="223" mass="25489">MDKKFHSNTEKVVLTREIVLYSPILETEDEFENKDFNNYIEFEAEVQVEDNDGSQLKDFEVPSQVQYDGKEKAVVCDKTNNDSIHHGATEFEVEGPNKNLTDEAVVSQKCNMLNFSPSFDLGIHLETTTPDIELDDMEFTDHDLKMIDETIYMRNMLTSKKAEVGAPRRRTRKTTAMYRSPYISDFGSLGKNKAVIQEIRSGISALRDEINDVGVNDIVDFEE</sequence>
<comment type="caution">
    <text evidence="1">The sequence shown here is derived from an EMBL/GenBank/DDBJ whole genome shotgun (WGS) entry which is preliminary data.</text>
</comment>
<reference evidence="2" key="1">
    <citation type="submission" date="2024-07" db="EMBL/GenBank/DDBJ databases">
        <title>Two chromosome-level genome assemblies of Korean endemic species Abeliophyllum distichum and Forsythia ovata (Oleaceae).</title>
        <authorList>
            <person name="Jang H."/>
        </authorList>
    </citation>
    <scope>NUCLEOTIDE SEQUENCE [LARGE SCALE GENOMIC DNA]</scope>
</reference>
<dbReference type="Proteomes" id="UP001604336">
    <property type="component" value="Unassembled WGS sequence"/>
</dbReference>